<dbReference type="InterPro" id="IPR035911">
    <property type="entry name" value="MurE/MurF_N"/>
</dbReference>
<evidence type="ECO:0000256" key="9">
    <source>
        <dbReference type="ARBA" id="ARBA00023316"/>
    </source>
</evidence>
<dbReference type="Pfam" id="PF02875">
    <property type="entry name" value="Mur_ligase_C"/>
    <property type="match status" value="1"/>
</dbReference>
<evidence type="ECO:0000256" key="1">
    <source>
        <dbReference type="ARBA" id="ARBA00022490"/>
    </source>
</evidence>
<dbReference type="InterPro" id="IPR051046">
    <property type="entry name" value="MurCDEF_CellWall_CoF430Synth"/>
</dbReference>
<dbReference type="SUPFAM" id="SSF53244">
    <property type="entry name" value="MurD-like peptide ligases, peptide-binding domain"/>
    <property type="match status" value="1"/>
</dbReference>
<evidence type="ECO:0000256" key="10">
    <source>
        <dbReference type="ARBA" id="ARBA00031461"/>
    </source>
</evidence>
<dbReference type="GO" id="GO:0047480">
    <property type="term" value="F:UDP-N-acetylmuramoyl-tripeptide-D-alanyl-D-alanine ligase activity"/>
    <property type="evidence" value="ECO:0007669"/>
    <property type="project" value="InterPro"/>
</dbReference>
<dbReference type="NCBIfam" id="TIGR01143">
    <property type="entry name" value="murF"/>
    <property type="match status" value="1"/>
</dbReference>
<keyword evidence="5" id="KW-0067">ATP-binding</keyword>
<evidence type="ECO:0000256" key="8">
    <source>
        <dbReference type="ARBA" id="ARBA00023306"/>
    </source>
</evidence>
<evidence type="ECO:0000256" key="3">
    <source>
        <dbReference type="ARBA" id="ARBA00022618"/>
    </source>
</evidence>
<keyword evidence="9" id="KW-0961">Cell wall biogenesis/degradation</keyword>
<evidence type="ECO:0000256" key="4">
    <source>
        <dbReference type="ARBA" id="ARBA00022741"/>
    </source>
</evidence>
<dbReference type="Gene3D" id="3.40.1190.10">
    <property type="entry name" value="Mur-like, catalytic domain"/>
    <property type="match status" value="1"/>
</dbReference>
<feature type="domain" description="Mur ligase N-terminal catalytic" evidence="11">
    <location>
        <begin position="22"/>
        <end position="92"/>
    </location>
</feature>
<dbReference type="InterPro" id="IPR036565">
    <property type="entry name" value="Mur-like_cat_sf"/>
</dbReference>
<dbReference type="PANTHER" id="PTHR43024">
    <property type="entry name" value="UDP-N-ACETYLMURAMOYL-TRIPEPTIDE--D-ALANYL-D-ALANINE LIGASE"/>
    <property type="match status" value="1"/>
</dbReference>
<keyword evidence="6" id="KW-0133">Cell shape</keyword>
<dbReference type="InterPro" id="IPR000713">
    <property type="entry name" value="Mur_ligase_N"/>
</dbReference>
<evidence type="ECO:0000256" key="6">
    <source>
        <dbReference type="ARBA" id="ARBA00022960"/>
    </source>
</evidence>
<dbReference type="SUPFAM" id="SSF63418">
    <property type="entry name" value="MurE/MurF N-terminal domain"/>
    <property type="match status" value="1"/>
</dbReference>
<feature type="domain" description="Mur ligase central" evidence="13">
    <location>
        <begin position="103"/>
        <end position="289"/>
    </location>
</feature>
<dbReference type="AlphaFoldDB" id="A0A3B0X7D3"/>
<sequence>MMSLQRAADLLHRTCKGDNAEFSSVSTDTRKIKSGDLYIALQGKNFDGHDYINQAQQAGAIAAIVHKDVTSNLPMIKVDNTRKALGRLAAGWRQTFGGEVIGITGSNGKTTVKEMLAAILAKQGDVLATRGNFNNDIGLPLTVFGMNKQDYAVIEMGANHSGEIAWLTEITQPDIALITNAGDSHLEGFGSRKGVAQAKGEIFQGLADRGSAVINRDDEYSEYWQSLCDAQNVYTFSMCDKTADVYGECQQKESGIALRVFISAEVFEVNLKVHGKHNAMNALAAICVAQVLGIAHKKITTALGEFSPVKGRLNMHRVSGQLCVIDDTYNANPASLQAGINVLNELAGEHWLVMGDMGELGDDEQALHFSAGLTARELGVDRLLATGRASRQAVEAFGENAIFFETKDELVAYIKQNQTQVLGILVKGSRFMQMEHIVESLIERFN</sequence>
<evidence type="ECO:0000313" key="14">
    <source>
        <dbReference type="EMBL" id="VAW58807.1"/>
    </source>
</evidence>
<dbReference type="GO" id="GO:0005524">
    <property type="term" value="F:ATP binding"/>
    <property type="evidence" value="ECO:0007669"/>
    <property type="project" value="UniProtKB-KW"/>
</dbReference>
<evidence type="ECO:0000259" key="12">
    <source>
        <dbReference type="Pfam" id="PF02875"/>
    </source>
</evidence>
<dbReference type="SUPFAM" id="SSF53623">
    <property type="entry name" value="MurD-like peptide ligases, catalytic domain"/>
    <property type="match status" value="1"/>
</dbReference>
<keyword evidence="7" id="KW-0573">Peptidoglycan synthesis</keyword>
<dbReference type="Gene3D" id="3.90.190.20">
    <property type="entry name" value="Mur ligase, C-terminal domain"/>
    <property type="match status" value="1"/>
</dbReference>
<accession>A0A3B0X7D3</accession>
<dbReference type="Gene3D" id="3.40.1390.10">
    <property type="entry name" value="MurE/MurF, N-terminal domain"/>
    <property type="match status" value="1"/>
</dbReference>
<dbReference type="HAMAP" id="MF_02019">
    <property type="entry name" value="MurF"/>
    <property type="match status" value="1"/>
</dbReference>
<evidence type="ECO:0000259" key="11">
    <source>
        <dbReference type="Pfam" id="PF01225"/>
    </source>
</evidence>
<dbReference type="GO" id="GO:0051301">
    <property type="term" value="P:cell division"/>
    <property type="evidence" value="ECO:0007669"/>
    <property type="project" value="UniProtKB-KW"/>
</dbReference>
<evidence type="ECO:0000256" key="7">
    <source>
        <dbReference type="ARBA" id="ARBA00022984"/>
    </source>
</evidence>
<dbReference type="InterPro" id="IPR004101">
    <property type="entry name" value="Mur_ligase_C"/>
</dbReference>
<dbReference type="InterPro" id="IPR005863">
    <property type="entry name" value="UDP-N-AcMur_synth"/>
</dbReference>
<evidence type="ECO:0000259" key="13">
    <source>
        <dbReference type="Pfam" id="PF08245"/>
    </source>
</evidence>
<dbReference type="GO" id="GO:0071555">
    <property type="term" value="P:cell wall organization"/>
    <property type="evidence" value="ECO:0007669"/>
    <property type="project" value="UniProtKB-KW"/>
</dbReference>
<dbReference type="InterPro" id="IPR036615">
    <property type="entry name" value="Mur_ligase_C_dom_sf"/>
</dbReference>
<dbReference type="EMBL" id="UOFG01000049">
    <property type="protein sequence ID" value="VAW58807.1"/>
    <property type="molecule type" value="Genomic_DNA"/>
</dbReference>
<keyword evidence="8" id="KW-0131">Cell cycle</keyword>
<reference evidence="14" key="1">
    <citation type="submission" date="2018-06" db="EMBL/GenBank/DDBJ databases">
        <authorList>
            <person name="Zhirakovskaya E."/>
        </authorList>
    </citation>
    <scope>NUCLEOTIDE SEQUENCE</scope>
</reference>
<proteinExistence type="inferred from homology"/>
<evidence type="ECO:0000256" key="2">
    <source>
        <dbReference type="ARBA" id="ARBA00022598"/>
    </source>
</evidence>
<keyword evidence="4" id="KW-0547">Nucleotide-binding</keyword>
<dbReference type="Pfam" id="PF08245">
    <property type="entry name" value="Mur_ligase_M"/>
    <property type="match status" value="1"/>
</dbReference>
<name>A0A3B0X7D3_9ZZZZ</name>
<keyword evidence="2 14" id="KW-0436">Ligase</keyword>
<dbReference type="Pfam" id="PF01225">
    <property type="entry name" value="Mur_ligase"/>
    <property type="match status" value="1"/>
</dbReference>
<feature type="domain" description="Mur ligase C-terminal" evidence="12">
    <location>
        <begin position="311"/>
        <end position="430"/>
    </location>
</feature>
<dbReference type="CDD" id="cd01983">
    <property type="entry name" value="SIMIBI"/>
    <property type="match status" value="1"/>
</dbReference>
<dbReference type="GO" id="GO:0009252">
    <property type="term" value="P:peptidoglycan biosynthetic process"/>
    <property type="evidence" value="ECO:0007669"/>
    <property type="project" value="UniProtKB-KW"/>
</dbReference>
<dbReference type="InterPro" id="IPR013221">
    <property type="entry name" value="Mur_ligase_cen"/>
</dbReference>
<dbReference type="GO" id="GO:0008360">
    <property type="term" value="P:regulation of cell shape"/>
    <property type="evidence" value="ECO:0007669"/>
    <property type="project" value="UniProtKB-KW"/>
</dbReference>
<evidence type="ECO:0000256" key="5">
    <source>
        <dbReference type="ARBA" id="ARBA00022840"/>
    </source>
</evidence>
<organism evidence="14">
    <name type="scientific">hydrothermal vent metagenome</name>
    <dbReference type="NCBI Taxonomy" id="652676"/>
    <lineage>
        <taxon>unclassified sequences</taxon>
        <taxon>metagenomes</taxon>
        <taxon>ecological metagenomes</taxon>
    </lineage>
</organism>
<keyword evidence="3" id="KW-0132">Cell division</keyword>
<keyword evidence="1" id="KW-0963">Cytoplasm</keyword>
<dbReference type="PANTHER" id="PTHR43024:SF1">
    <property type="entry name" value="UDP-N-ACETYLMURAMOYL-TRIPEPTIDE--D-ALANYL-D-ALANINE LIGASE"/>
    <property type="match status" value="1"/>
</dbReference>
<gene>
    <name evidence="14" type="ORF">MNBD_GAMMA11-2723</name>
</gene>
<protein>
    <recommendedName>
        <fullName evidence="10">UDP-MurNAc-pentapeptide synthetase</fullName>
    </recommendedName>
</protein>